<dbReference type="InterPro" id="IPR020579">
    <property type="entry name" value="Exonuc_VII_lsu_C"/>
</dbReference>
<gene>
    <name evidence="5" type="primary">xseA</name>
    <name evidence="10" type="ORF">DP131_12840</name>
</gene>
<feature type="coiled-coil region" evidence="7">
    <location>
        <begin position="258"/>
        <end position="285"/>
    </location>
</feature>
<evidence type="ECO:0000313" key="11">
    <source>
        <dbReference type="Proteomes" id="UP000290273"/>
    </source>
</evidence>
<evidence type="ECO:0000256" key="7">
    <source>
        <dbReference type="SAM" id="Coils"/>
    </source>
</evidence>
<accession>A0ABY0EMA2</accession>
<evidence type="ECO:0000259" key="9">
    <source>
        <dbReference type="Pfam" id="PF13742"/>
    </source>
</evidence>
<dbReference type="InterPro" id="IPR003753">
    <property type="entry name" value="Exonuc_VII_L"/>
</dbReference>
<evidence type="ECO:0000256" key="5">
    <source>
        <dbReference type="HAMAP-Rule" id="MF_00378"/>
    </source>
</evidence>
<comment type="catalytic activity">
    <reaction evidence="5 6">
        <text>Exonucleolytic cleavage in either 5'- to 3'- or 3'- to 5'-direction to yield nucleoside 5'-phosphates.</text>
        <dbReference type="EC" id="3.1.11.6"/>
    </reaction>
</comment>
<evidence type="ECO:0000256" key="6">
    <source>
        <dbReference type="RuleBase" id="RU004355"/>
    </source>
</evidence>
<keyword evidence="3 5" id="KW-0378">Hydrolase</keyword>
<feature type="domain" description="Exonuclease VII large subunit C-terminal" evidence="8">
    <location>
        <begin position="124"/>
        <end position="343"/>
    </location>
</feature>
<evidence type="ECO:0000313" key="10">
    <source>
        <dbReference type="EMBL" id="RXI52418.1"/>
    </source>
</evidence>
<organism evidence="10 11">
    <name type="scientific">Clostridium tetani</name>
    <dbReference type="NCBI Taxonomy" id="1513"/>
    <lineage>
        <taxon>Bacteria</taxon>
        <taxon>Bacillati</taxon>
        <taxon>Bacillota</taxon>
        <taxon>Clostridia</taxon>
        <taxon>Eubacteriales</taxon>
        <taxon>Clostridiaceae</taxon>
        <taxon>Clostridium</taxon>
    </lineage>
</organism>
<dbReference type="EC" id="3.1.11.6" evidence="5"/>
<proteinExistence type="inferred from homology"/>
<dbReference type="PANTHER" id="PTHR30008">
    <property type="entry name" value="EXODEOXYRIBONUCLEASE 7 LARGE SUBUNIT"/>
    <property type="match status" value="1"/>
</dbReference>
<dbReference type="CDD" id="cd04489">
    <property type="entry name" value="ExoVII_LU_OBF"/>
    <property type="match status" value="1"/>
</dbReference>
<comment type="subunit">
    <text evidence="5">Heterooligomer composed of large and small subunits.</text>
</comment>
<sequence length="396" mass="45048">MYIKVLSVTDVNNYIKGTMDNDFILNNASIRGEISNFKIHSSGHVYFSMKDQWSKINCVMFRSAAKGLKFLPEDGMKIIAKGRISAYVKDGSYQLYCDKLELEGLGELYIAFEKLKNKLEDEGLFKEEHKRPLPQYAKKVGVITSQTGAAIRDIINVATRRNKNCEILIYSSLVQGTNASSDIIKGIKELNKVKNLDVIILARGGGSIEELWAFNDEELAREIFKSKIPIITGVGHETDFTIVDFVSDKRAPTPSAAAEIAIKDLQELNSKLENYKNTLNYYVLNNLKEKYNKLDRFKLSMEGNSPERIIINEYNKIDFIINKLNSHIKIEVDKRKEELSRMSILLSSNNPLNILNKGYSVIQDEKGKVINTIKELDKEKKVTISLKDGKKEYLIQ</sequence>
<evidence type="ECO:0000256" key="1">
    <source>
        <dbReference type="ARBA" id="ARBA00022490"/>
    </source>
</evidence>
<comment type="caution">
    <text evidence="10">The sequence shown here is derived from an EMBL/GenBank/DDBJ whole genome shotgun (WGS) entry which is preliminary data.</text>
</comment>
<comment type="similarity">
    <text evidence="5 6">Belongs to the XseA family.</text>
</comment>
<dbReference type="Pfam" id="PF02601">
    <property type="entry name" value="Exonuc_VII_L"/>
    <property type="match status" value="1"/>
</dbReference>
<dbReference type="NCBIfam" id="TIGR00237">
    <property type="entry name" value="xseA"/>
    <property type="match status" value="1"/>
</dbReference>
<dbReference type="PANTHER" id="PTHR30008:SF0">
    <property type="entry name" value="EXODEOXYRIBONUCLEASE 7 LARGE SUBUNIT"/>
    <property type="match status" value="1"/>
</dbReference>
<evidence type="ECO:0000256" key="2">
    <source>
        <dbReference type="ARBA" id="ARBA00022722"/>
    </source>
</evidence>
<evidence type="ECO:0000256" key="4">
    <source>
        <dbReference type="ARBA" id="ARBA00022839"/>
    </source>
</evidence>
<name>A0ABY0EMA2_CLOTA</name>
<reference evidence="10 11" key="1">
    <citation type="submission" date="2018-06" db="EMBL/GenBank/DDBJ databases">
        <title>Genome conservation of Clostridium tetani.</title>
        <authorList>
            <person name="Bruggemann H."/>
            <person name="Popoff M.R."/>
        </authorList>
    </citation>
    <scope>NUCLEOTIDE SEQUENCE [LARGE SCALE GENOMIC DNA]</scope>
    <source>
        <strain evidence="10 11">63.05</strain>
    </source>
</reference>
<evidence type="ECO:0000256" key="3">
    <source>
        <dbReference type="ARBA" id="ARBA00022801"/>
    </source>
</evidence>
<dbReference type="RefSeq" id="WP_023438495.1">
    <property type="nucleotide sequence ID" value="NZ_CASHSW010000023.1"/>
</dbReference>
<keyword evidence="7" id="KW-0175">Coiled coil</keyword>
<dbReference type="EMBL" id="QMAU01000050">
    <property type="protein sequence ID" value="RXI52418.1"/>
    <property type="molecule type" value="Genomic_DNA"/>
</dbReference>
<keyword evidence="2 5" id="KW-0540">Nuclease</keyword>
<dbReference type="Proteomes" id="UP000290273">
    <property type="component" value="Unassembled WGS sequence"/>
</dbReference>
<dbReference type="HAMAP" id="MF_00378">
    <property type="entry name" value="Exonuc_7_L"/>
    <property type="match status" value="1"/>
</dbReference>
<dbReference type="Pfam" id="PF13742">
    <property type="entry name" value="tRNA_anti_2"/>
    <property type="match status" value="1"/>
</dbReference>
<keyword evidence="1 5" id="KW-0963">Cytoplasm</keyword>
<evidence type="ECO:0000259" key="8">
    <source>
        <dbReference type="Pfam" id="PF02601"/>
    </source>
</evidence>
<protein>
    <recommendedName>
        <fullName evidence="5">Exodeoxyribonuclease 7 large subunit</fullName>
        <ecNumber evidence="5">3.1.11.6</ecNumber>
    </recommendedName>
    <alternativeName>
        <fullName evidence="5">Exodeoxyribonuclease VII large subunit</fullName>
        <shortName evidence="5">Exonuclease VII large subunit</shortName>
    </alternativeName>
</protein>
<comment type="function">
    <text evidence="5">Bidirectionally degrades single-stranded DNA into large acid-insoluble oligonucleotides, which are then degraded further into small acid-soluble oligonucleotides.</text>
</comment>
<feature type="domain" description="OB-fold nucleic acid binding" evidence="9">
    <location>
        <begin position="6"/>
        <end position="100"/>
    </location>
</feature>
<keyword evidence="4 5" id="KW-0269">Exonuclease</keyword>
<dbReference type="InterPro" id="IPR025824">
    <property type="entry name" value="OB-fold_nuc-bd_dom"/>
</dbReference>
<comment type="subcellular location">
    <subcellularLocation>
        <location evidence="5 6">Cytoplasm</location>
    </subcellularLocation>
</comment>